<evidence type="ECO:0000256" key="1">
    <source>
        <dbReference type="SAM" id="MobiDB-lite"/>
    </source>
</evidence>
<name>B8EQC3_METSB</name>
<accession>B8EQC3</accession>
<evidence type="ECO:0000313" key="4">
    <source>
        <dbReference type="Proteomes" id="UP000002257"/>
    </source>
</evidence>
<dbReference type="RefSeq" id="WP_012592205.1">
    <property type="nucleotide sequence ID" value="NC_011666.1"/>
</dbReference>
<dbReference type="HOGENOM" id="CLU_2001226_0_0_5"/>
<feature type="region of interest" description="Disordered" evidence="1">
    <location>
        <begin position="29"/>
        <end position="50"/>
    </location>
</feature>
<dbReference type="KEGG" id="msl:Msil_3229"/>
<dbReference type="Proteomes" id="UP000002257">
    <property type="component" value="Chromosome"/>
</dbReference>
<evidence type="ECO:0000313" key="3">
    <source>
        <dbReference type="EMBL" id="ACK52136.1"/>
    </source>
</evidence>
<feature type="signal peptide" evidence="2">
    <location>
        <begin position="1"/>
        <end position="24"/>
    </location>
</feature>
<proteinExistence type="predicted"/>
<sequence length="124" mass="13125">MRVYQIPIAVLCALSTLAPVATHALSTTGVCRGDPPTKTDPPPTYAPEGGNPQNCLALATKVSGGRVCSGDNAGVVCHQHVVQLPLQTFFYIYSATSRLCEESARGYVGVDELDDCHNPPAARR</sequence>
<evidence type="ECO:0000256" key="2">
    <source>
        <dbReference type="SAM" id="SignalP"/>
    </source>
</evidence>
<reference evidence="3 4" key="1">
    <citation type="journal article" date="2010" name="J. Bacteriol.">
        <title>Complete genome sequence of the aerobic facultative methanotroph Methylocella silvestris BL2.</title>
        <authorList>
            <person name="Chen Y."/>
            <person name="Crombie A."/>
            <person name="Rahman M.T."/>
            <person name="Dedysh S.N."/>
            <person name="Liesack W."/>
            <person name="Stott M.B."/>
            <person name="Alam M."/>
            <person name="Theisen A.R."/>
            <person name="Murrell J.C."/>
            <person name="Dunfield P.F."/>
        </authorList>
    </citation>
    <scope>NUCLEOTIDE SEQUENCE [LARGE SCALE GENOMIC DNA]</scope>
    <source>
        <strain evidence="4">DSM 15510 / CIP 108128 / LMG 27833 / NCIMB 13906 / BL2</strain>
    </source>
</reference>
<protein>
    <submittedName>
        <fullName evidence="3">Uncharacterized protein</fullName>
    </submittedName>
</protein>
<keyword evidence="4" id="KW-1185">Reference proteome</keyword>
<dbReference type="EMBL" id="CP001280">
    <property type="protein sequence ID" value="ACK52136.1"/>
    <property type="molecule type" value="Genomic_DNA"/>
</dbReference>
<gene>
    <name evidence="3" type="ordered locus">Msil_3229</name>
</gene>
<organism evidence="3 4">
    <name type="scientific">Methylocella silvestris (strain DSM 15510 / CIP 108128 / LMG 27833 / NCIMB 13906 / BL2)</name>
    <dbReference type="NCBI Taxonomy" id="395965"/>
    <lineage>
        <taxon>Bacteria</taxon>
        <taxon>Pseudomonadati</taxon>
        <taxon>Pseudomonadota</taxon>
        <taxon>Alphaproteobacteria</taxon>
        <taxon>Hyphomicrobiales</taxon>
        <taxon>Beijerinckiaceae</taxon>
        <taxon>Methylocella</taxon>
    </lineage>
</organism>
<dbReference type="AlphaFoldDB" id="B8EQC3"/>
<keyword evidence="2" id="KW-0732">Signal</keyword>
<feature type="chain" id="PRO_5002871576" evidence="2">
    <location>
        <begin position="25"/>
        <end position="124"/>
    </location>
</feature>